<proteinExistence type="predicted"/>
<evidence type="ECO:0000313" key="7">
    <source>
        <dbReference type="EMBL" id="MBV7273249.1"/>
    </source>
</evidence>
<dbReference type="Proteomes" id="UP000694308">
    <property type="component" value="Unassembled WGS sequence"/>
</dbReference>
<reference evidence="7" key="1">
    <citation type="submission" date="2020-12" db="EMBL/GenBank/DDBJ databases">
        <title>Clostridium thailandense sp. nov., a novel acetogenic bacterium isolated from peat land soil in Thailand.</title>
        <authorList>
            <person name="Chaikitkaew S."/>
            <person name="Birkeland N.K."/>
        </authorList>
    </citation>
    <scope>NUCLEOTIDE SEQUENCE</scope>
    <source>
        <strain evidence="7">PL3</strain>
    </source>
</reference>
<dbReference type="PANTHER" id="PTHR11070:SF17">
    <property type="entry name" value="DNA HELICASE IV"/>
    <property type="match status" value="1"/>
</dbReference>
<evidence type="ECO:0000256" key="4">
    <source>
        <dbReference type="ARBA" id="ARBA00022840"/>
    </source>
</evidence>
<dbReference type="GO" id="GO:0005829">
    <property type="term" value="C:cytosol"/>
    <property type="evidence" value="ECO:0007669"/>
    <property type="project" value="TreeGrafter"/>
</dbReference>
<dbReference type="GO" id="GO:0005524">
    <property type="term" value="F:ATP binding"/>
    <property type="evidence" value="ECO:0007669"/>
    <property type="project" value="UniProtKB-UniRule"/>
</dbReference>
<dbReference type="Pfam" id="PF00580">
    <property type="entry name" value="UvrD-helicase"/>
    <property type="match status" value="1"/>
</dbReference>
<evidence type="ECO:0000256" key="5">
    <source>
        <dbReference type="PROSITE-ProRule" id="PRU00560"/>
    </source>
</evidence>
<dbReference type="NCBIfam" id="NF041464">
    <property type="entry name" value="HelD_BACSU"/>
    <property type="match status" value="1"/>
</dbReference>
<keyword evidence="8" id="KW-1185">Reference proteome</keyword>
<name>A0A949TI46_9CLOT</name>
<dbReference type="InterPro" id="IPR048228">
    <property type="entry name" value="HelD_bacillota"/>
</dbReference>
<accession>A0A949TI46</accession>
<dbReference type="InterPro" id="IPR014016">
    <property type="entry name" value="UvrD-like_ATP-bd"/>
</dbReference>
<keyword evidence="4 5" id="KW-0067">ATP-binding</keyword>
<dbReference type="EMBL" id="JAEEGC010000040">
    <property type="protein sequence ID" value="MBV7273249.1"/>
    <property type="molecule type" value="Genomic_DNA"/>
</dbReference>
<dbReference type="InterPro" id="IPR000212">
    <property type="entry name" value="DNA_helicase_UvrD/REP"/>
</dbReference>
<feature type="binding site" evidence="5">
    <location>
        <begin position="226"/>
        <end position="233"/>
    </location>
    <ligand>
        <name>ATP</name>
        <dbReference type="ChEBI" id="CHEBI:30616"/>
    </ligand>
</feature>
<feature type="domain" description="UvrD-like helicase ATP-binding" evidence="6">
    <location>
        <begin position="205"/>
        <end position="604"/>
    </location>
</feature>
<organism evidence="7 8">
    <name type="scientific">Clostridium thailandense</name>
    <dbReference type="NCBI Taxonomy" id="2794346"/>
    <lineage>
        <taxon>Bacteria</taxon>
        <taxon>Bacillati</taxon>
        <taxon>Bacillota</taxon>
        <taxon>Clostridia</taxon>
        <taxon>Eubacteriales</taxon>
        <taxon>Clostridiaceae</taxon>
        <taxon>Clostridium</taxon>
    </lineage>
</organism>
<dbReference type="GO" id="GO:0016787">
    <property type="term" value="F:hydrolase activity"/>
    <property type="evidence" value="ECO:0007669"/>
    <property type="project" value="UniProtKB-UniRule"/>
</dbReference>
<evidence type="ECO:0000256" key="3">
    <source>
        <dbReference type="ARBA" id="ARBA00022806"/>
    </source>
</evidence>
<evidence type="ECO:0000259" key="6">
    <source>
        <dbReference type="PROSITE" id="PS51198"/>
    </source>
</evidence>
<evidence type="ECO:0000313" key="8">
    <source>
        <dbReference type="Proteomes" id="UP000694308"/>
    </source>
</evidence>
<dbReference type="GO" id="GO:0043138">
    <property type="term" value="F:3'-5' DNA helicase activity"/>
    <property type="evidence" value="ECO:0007669"/>
    <property type="project" value="UniProtKB-EC"/>
</dbReference>
<evidence type="ECO:0000256" key="2">
    <source>
        <dbReference type="ARBA" id="ARBA00022801"/>
    </source>
</evidence>
<protein>
    <submittedName>
        <fullName evidence="7">AAA family ATPase</fullName>
    </submittedName>
</protein>
<dbReference type="AlphaFoldDB" id="A0A949TI46"/>
<dbReference type="RefSeq" id="WP_218320279.1">
    <property type="nucleotide sequence ID" value="NZ_JAEEGC010000040.1"/>
</dbReference>
<dbReference type="GO" id="GO:0000725">
    <property type="term" value="P:recombinational repair"/>
    <property type="evidence" value="ECO:0007669"/>
    <property type="project" value="TreeGrafter"/>
</dbReference>
<comment type="caution">
    <text evidence="7">The sequence shown here is derived from an EMBL/GenBank/DDBJ whole genome shotgun (WGS) entry which is preliminary data.</text>
</comment>
<dbReference type="PROSITE" id="PS51198">
    <property type="entry name" value="UVRD_HELICASE_ATP_BIND"/>
    <property type="match status" value="1"/>
</dbReference>
<dbReference type="GO" id="GO:0003677">
    <property type="term" value="F:DNA binding"/>
    <property type="evidence" value="ECO:0007669"/>
    <property type="project" value="InterPro"/>
</dbReference>
<sequence length="764" mass="89321">MVALNCDQMDFEKKNLKETKIWINKELGKIQEDDKQLKGKIDALRKQSKGKYNEELETKEKLYAITHKNVQKYNEAQKQPYFGRIDFREYRREKEIFYIGKFGIGDLETGDEKVIDWRSPIADLYYSGTFGESFYRAPMGIISGELSLKRKFIIKDSELIDAFDEGINEIILKSSNEEGNALIDEYLRINLEQSVSSKLKDVVATIQKEQNDIIRADKNKVLIVQGSAGSGKTTVALHRLAYLLYKYKEKLSGEDILVIAPNKLFLDYISDVLPDLGVDNVRQNTFEGIALEVLGLKSKIYSKDKKLSEILESKENGELKFITNSSKLRGTIGFKSIIDRYIRYMEIRDLEIEDIKVDHYVLFDKKEIQRLYAKDVVHLSLNKRKDEIKRYFTLKIDEKIKSILDKIDFSYEYQIARIKKSMEDGSERRKKLIELYDERDNKKNEIKIQAKKNFDGYFNKWKQVDTRKLYIDFFNNEEIFKEVTSEKIPKALADYMKEELNSNYENGIIDSDDLAAMLYIKLKIEGLPEKFKYKHTVIDEAQDYSVFQIAVLKELVENNSLTIVGDVGQGIYYYKGIENWEKLIDEVFSKDATYVQLTQSYRSTVEIIEFANKVLEKQNNKIKPAIPVLRHGKVPEVIEFKTNKEFGERIDKIVKEVENINKKSIAIIGRTYGECKKIKEHLKKYSEFDWDIVKDTDKNLKLEKIIIPSYMTKGLEFDCTVIYNCNEENYGEEELDKKILYVALTRALHLEYVFYSGEKSKLID</sequence>
<gene>
    <name evidence="7" type="ORF">I6U48_10045</name>
</gene>
<dbReference type="PANTHER" id="PTHR11070">
    <property type="entry name" value="UVRD / RECB / PCRA DNA HELICASE FAMILY MEMBER"/>
    <property type="match status" value="1"/>
</dbReference>
<evidence type="ECO:0000256" key="1">
    <source>
        <dbReference type="ARBA" id="ARBA00022741"/>
    </source>
</evidence>
<keyword evidence="2 5" id="KW-0378">Hydrolase</keyword>
<keyword evidence="1 5" id="KW-0547">Nucleotide-binding</keyword>
<keyword evidence="3 5" id="KW-0347">Helicase</keyword>